<dbReference type="Proteomes" id="UP001153076">
    <property type="component" value="Unassembled WGS sequence"/>
</dbReference>
<proteinExistence type="predicted"/>
<gene>
    <name evidence="1" type="ORF">Cgig2_014687</name>
</gene>
<comment type="caution">
    <text evidence="1">The sequence shown here is derived from an EMBL/GenBank/DDBJ whole genome shotgun (WGS) entry which is preliminary data.</text>
</comment>
<reference evidence="1" key="1">
    <citation type="submission" date="2022-04" db="EMBL/GenBank/DDBJ databases">
        <title>Carnegiea gigantea Genome sequencing and assembly v2.</title>
        <authorList>
            <person name="Copetti D."/>
            <person name="Sanderson M.J."/>
            <person name="Burquez A."/>
            <person name="Wojciechowski M.F."/>
        </authorList>
    </citation>
    <scope>NUCLEOTIDE SEQUENCE</scope>
    <source>
        <strain evidence="1">SGP5-SGP5p</strain>
        <tissue evidence="1">Aerial part</tissue>
    </source>
</reference>
<keyword evidence="2" id="KW-1185">Reference proteome</keyword>
<organism evidence="1 2">
    <name type="scientific">Carnegiea gigantea</name>
    <dbReference type="NCBI Taxonomy" id="171969"/>
    <lineage>
        <taxon>Eukaryota</taxon>
        <taxon>Viridiplantae</taxon>
        <taxon>Streptophyta</taxon>
        <taxon>Embryophyta</taxon>
        <taxon>Tracheophyta</taxon>
        <taxon>Spermatophyta</taxon>
        <taxon>Magnoliopsida</taxon>
        <taxon>eudicotyledons</taxon>
        <taxon>Gunneridae</taxon>
        <taxon>Pentapetalae</taxon>
        <taxon>Caryophyllales</taxon>
        <taxon>Cactineae</taxon>
        <taxon>Cactaceae</taxon>
        <taxon>Cactoideae</taxon>
        <taxon>Echinocereeae</taxon>
        <taxon>Carnegiea</taxon>
    </lineage>
</organism>
<dbReference type="EMBL" id="JAKOGI010000002">
    <property type="protein sequence ID" value="KAJ8452924.1"/>
    <property type="molecule type" value="Genomic_DNA"/>
</dbReference>
<name>A0A9Q1QSW3_9CARY</name>
<sequence>MLFDPSRPSGVQKRRSKCPSGSRFLEFYFMNVDLSHVLFIPKQQLLSSLQSFTIRSCSFRVMVITVKSSKLHNKVMFFSSDGKHLAFNTFKSNSAQFNMIQLNSVLYTSAESSHATKCVAKQRKILLFAEIIVVNLVPEVDIGYIFPFQQLRHQPTVDRAAARHKHNVEGEEQWKNATLIRIHATLWEVNPLEEAEHSSSKLASSEEYLDRMLVGGGGLRCALLLVVNCTEAGSLNPILRTTGCVLFCYSTGSRVFKLKLAYTKESLDRLLVEGRDYVQKQQLTADDHTPAFCGKMTKQQRQPSRWIILPPKNKNIRRCVSEEAELEMQLWWNRAKRDKSCEVKTAQHSEYKSHSDCLETWKTV</sequence>
<evidence type="ECO:0000313" key="2">
    <source>
        <dbReference type="Proteomes" id="UP001153076"/>
    </source>
</evidence>
<evidence type="ECO:0000313" key="1">
    <source>
        <dbReference type="EMBL" id="KAJ8452924.1"/>
    </source>
</evidence>
<dbReference type="AlphaFoldDB" id="A0A9Q1QSW3"/>
<protein>
    <submittedName>
        <fullName evidence="1">Uncharacterized protein</fullName>
    </submittedName>
</protein>
<accession>A0A9Q1QSW3</accession>